<keyword evidence="1" id="KW-0732">Signal</keyword>
<dbReference type="Proteomes" id="UP000887320">
    <property type="component" value="Unassembled WGS sequence"/>
</dbReference>
<dbReference type="AlphaFoldDB" id="A0A6A1RNK3"/>
<comment type="caution">
    <text evidence="2">The sequence shown here is derived from an EMBL/GenBank/DDBJ whole genome shotgun (WGS) entry which is preliminary data.</text>
</comment>
<feature type="signal peptide" evidence="1">
    <location>
        <begin position="1"/>
        <end position="20"/>
    </location>
</feature>
<feature type="chain" id="PRO_5041089119" evidence="1">
    <location>
        <begin position="21"/>
        <end position="177"/>
    </location>
</feature>
<accession>A0A6A1RNK3</accession>
<sequence>MKIVSFLLAGMLITPIVAQAKTPQQWADCADKVGRTIDVQEVGNIGYESEIKSKCGTRPVPTTGMAKPDGKHPHDVIQAAPWKARFQQLVGKSYANLTSALVVSSAMQRQGDWLVGSGYDPRGAGSSKAVIAINTKTGKVMAAYSDTEDGVKFFGFDENTKGVPSKFSQWVAESAAG</sequence>
<protein>
    <submittedName>
        <fullName evidence="2">Uncharacterized protein</fullName>
    </submittedName>
</protein>
<dbReference type="EMBL" id="JAHWXT010000001">
    <property type="protein sequence ID" value="MCF0263551.1"/>
    <property type="molecule type" value="Genomic_DNA"/>
</dbReference>
<gene>
    <name evidence="2" type="ORF">KW868_03605</name>
</gene>
<proteinExistence type="predicted"/>
<name>A0A6A1RNK3_ACIGI</name>
<evidence type="ECO:0000313" key="3">
    <source>
        <dbReference type="Proteomes" id="UP000887320"/>
    </source>
</evidence>
<organism evidence="2 3">
    <name type="scientific">Acinetobacter guillouiae</name>
    <name type="common">Acinetobacter genomosp. 11</name>
    <dbReference type="NCBI Taxonomy" id="106649"/>
    <lineage>
        <taxon>Bacteria</taxon>
        <taxon>Pseudomonadati</taxon>
        <taxon>Pseudomonadota</taxon>
        <taxon>Gammaproteobacteria</taxon>
        <taxon>Moraxellales</taxon>
        <taxon>Moraxellaceae</taxon>
        <taxon>Acinetobacter</taxon>
    </lineage>
</organism>
<evidence type="ECO:0000313" key="2">
    <source>
        <dbReference type="EMBL" id="MCF0263551.1"/>
    </source>
</evidence>
<evidence type="ECO:0000256" key="1">
    <source>
        <dbReference type="SAM" id="SignalP"/>
    </source>
</evidence>
<dbReference type="RefSeq" id="WP_004722210.1">
    <property type="nucleotide sequence ID" value="NZ_BBRY01000023.1"/>
</dbReference>
<reference evidence="2" key="1">
    <citation type="submission" date="2021-07" db="EMBL/GenBank/DDBJ databases">
        <authorList>
            <person name="Fernandez M."/>
            <person name="Pereira P."/>
            <person name="Torres Tejerizo G.A."/>
            <person name="Gonzalez P."/>
            <person name="Agostini E."/>
        </authorList>
    </citation>
    <scope>NUCLEOTIDE SEQUENCE</scope>
    <source>
        <strain evidence="2">SFC 500-1A</strain>
    </source>
</reference>